<proteinExistence type="predicted"/>
<sequence length="120" mass="13660">MARVFFQYVKNKRILVMDISNLKNARESEKVIGECEDMIERLPLKSVLLMTDVTDSSYDMIGIERLKTFSRNTTPFVLASAVAGAIDEKKMVIEILERISGRKIMPFDSAEDALDYLSSF</sequence>
<dbReference type="AlphaFoldDB" id="A0A350H9Z8"/>
<evidence type="ECO:0008006" key="3">
    <source>
        <dbReference type="Google" id="ProtNLM"/>
    </source>
</evidence>
<evidence type="ECO:0000313" key="2">
    <source>
        <dbReference type="Proteomes" id="UP000264062"/>
    </source>
</evidence>
<comment type="caution">
    <text evidence="1">The sequence shown here is derived from an EMBL/GenBank/DDBJ whole genome shotgun (WGS) entry which is preliminary data.</text>
</comment>
<protein>
    <recommendedName>
        <fullName evidence="3">STAS/SEC14 domain-containing protein</fullName>
    </recommendedName>
</protein>
<accession>A0A350H9Z8</accession>
<organism evidence="1 2">
    <name type="scientific">candidate division WOR-3 bacterium</name>
    <dbReference type="NCBI Taxonomy" id="2052148"/>
    <lineage>
        <taxon>Bacteria</taxon>
        <taxon>Bacteria division WOR-3</taxon>
    </lineage>
</organism>
<name>A0A350H9Z8_UNCW3</name>
<gene>
    <name evidence="1" type="ORF">DCW38_04200</name>
</gene>
<evidence type="ECO:0000313" key="1">
    <source>
        <dbReference type="EMBL" id="HAV92364.1"/>
    </source>
</evidence>
<dbReference type="EMBL" id="DMZY01000123">
    <property type="protein sequence ID" value="HAV92364.1"/>
    <property type="molecule type" value="Genomic_DNA"/>
</dbReference>
<dbReference type="Proteomes" id="UP000264062">
    <property type="component" value="Unassembled WGS sequence"/>
</dbReference>
<reference evidence="1 2" key="1">
    <citation type="journal article" date="2018" name="Nat. Biotechnol.">
        <title>A standardized bacterial taxonomy based on genome phylogeny substantially revises the tree of life.</title>
        <authorList>
            <person name="Parks D.H."/>
            <person name="Chuvochina M."/>
            <person name="Waite D.W."/>
            <person name="Rinke C."/>
            <person name="Skarshewski A."/>
            <person name="Chaumeil P.A."/>
            <person name="Hugenholtz P."/>
        </authorList>
    </citation>
    <scope>NUCLEOTIDE SEQUENCE [LARGE SCALE GENOMIC DNA]</scope>
    <source>
        <strain evidence="1">UBA9956</strain>
    </source>
</reference>